<reference evidence="1 2" key="1">
    <citation type="journal article" date="2011" name="Plasmid">
        <title>Streptomyces turgidiscabies Car8 contains a modular pathogenicity island that shares virulence genes with other actinobacterial plant pathogens.</title>
        <authorList>
            <person name="Huguet-Tapia J.C."/>
            <person name="Badger J.H."/>
            <person name="Loria R."/>
            <person name="Pettis G.S."/>
        </authorList>
    </citation>
    <scope>NUCLEOTIDE SEQUENCE [LARGE SCALE GENOMIC DNA]</scope>
    <source>
        <strain evidence="1 2">Car8</strain>
    </source>
</reference>
<accession>L7F691</accession>
<organism evidence="1 2">
    <name type="scientific">Streptomyces turgidiscabies (strain Car8)</name>
    <dbReference type="NCBI Taxonomy" id="698760"/>
    <lineage>
        <taxon>Bacteria</taxon>
        <taxon>Bacillati</taxon>
        <taxon>Actinomycetota</taxon>
        <taxon>Actinomycetes</taxon>
        <taxon>Kitasatosporales</taxon>
        <taxon>Streptomycetaceae</taxon>
        <taxon>Streptomyces</taxon>
    </lineage>
</organism>
<comment type="caution">
    <text evidence="1">The sequence shown here is derived from an EMBL/GenBank/DDBJ whole genome shotgun (WGS) entry which is preliminary data.</text>
</comment>
<keyword evidence="2" id="KW-1185">Reference proteome</keyword>
<dbReference type="PATRIC" id="fig|698760.3.peg.4415"/>
<evidence type="ECO:0000313" key="2">
    <source>
        <dbReference type="Proteomes" id="UP000010931"/>
    </source>
</evidence>
<gene>
    <name evidence="1" type="ORF">STRTUCAR8_09530</name>
</gene>
<protein>
    <submittedName>
        <fullName evidence="1">Uncharacterized protein</fullName>
    </submittedName>
</protein>
<evidence type="ECO:0000313" key="1">
    <source>
        <dbReference type="EMBL" id="ELP66832.1"/>
    </source>
</evidence>
<dbReference type="AlphaFoldDB" id="L7F691"/>
<sequence length="48" mass="5646">MEPERRVVTEGEEDQRLRVCKRNGFVLLPSEVRPLSSKRQSIDTGKYR</sequence>
<name>L7F691_STRT8</name>
<proteinExistence type="predicted"/>
<dbReference type="Proteomes" id="UP000010931">
    <property type="component" value="Unassembled WGS sequence"/>
</dbReference>
<dbReference type="EMBL" id="AEJB01000327">
    <property type="protein sequence ID" value="ELP66832.1"/>
    <property type="molecule type" value="Genomic_DNA"/>
</dbReference>